<evidence type="ECO:0000313" key="1">
    <source>
        <dbReference type="EMBL" id="MWV55259.1"/>
    </source>
</evidence>
<proteinExistence type="predicted"/>
<sequence length="148" mass="16716">MLERINADARLNSCVCSGLQAIKKADRSKFVAKDTRKLQLSIDIDSCFSEAQPNAHRWDYLVITTGGIVGHFVEVHPAGTGEVSKVIAKKQWLTREVIGTTFKRVESIRYRISWVATNAGVHILPTSRDYKLLAKENLLPLKRYEFTV</sequence>
<accession>A0ABW9UU53</accession>
<reference evidence="1 2" key="1">
    <citation type="submission" date="2019-11" db="EMBL/GenBank/DDBJ databases">
        <title>Green- and brown-colored morphotypes of Chlorobia in the stratified aquatic ecosystems of Kandalaksha Gulf (White Sea): A model for study of the accessory genome evolution.</title>
        <authorList>
            <person name="Grouzdev D.S."/>
        </authorList>
    </citation>
    <scope>NUCLEOTIDE SEQUENCE [LARGE SCALE GENOMIC DNA]</scope>
    <source>
        <strain evidence="1 2">ZM</strain>
    </source>
</reference>
<dbReference type="Proteomes" id="UP000489351">
    <property type="component" value="Unassembled WGS sequence"/>
</dbReference>
<keyword evidence="2" id="KW-1185">Reference proteome</keyword>
<evidence type="ECO:0000313" key="2">
    <source>
        <dbReference type="Proteomes" id="UP000489351"/>
    </source>
</evidence>
<dbReference type="RefSeq" id="WP_160460383.1">
    <property type="nucleotide sequence ID" value="NZ_WUBZ01000084.1"/>
</dbReference>
<dbReference type="EMBL" id="WUBZ01000084">
    <property type="protein sequence ID" value="MWV55259.1"/>
    <property type="molecule type" value="Genomic_DNA"/>
</dbReference>
<name>A0ABW9UU53_CHLPH</name>
<gene>
    <name evidence="1" type="ORF">GJ685_09395</name>
</gene>
<protein>
    <submittedName>
        <fullName evidence="1">Uncharacterized protein</fullName>
    </submittedName>
</protein>
<comment type="caution">
    <text evidence="1">The sequence shown here is derived from an EMBL/GenBank/DDBJ whole genome shotgun (WGS) entry which is preliminary data.</text>
</comment>
<organism evidence="1 2">
    <name type="scientific">Chlorobium phaeovibrioides</name>
    <dbReference type="NCBI Taxonomy" id="1094"/>
    <lineage>
        <taxon>Bacteria</taxon>
        <taxon>Pseudomonadati</taxon>
        <taxon>Chlorobiota</taxon>
        <taxon>Chlorobiia</taxon>
        <taxon>Chlorobiales</taxon>
        <taxon>Chlorobiaceae</taxon>
        <taxon>Chlorobium/Pelodictyon group</taxon>
        <taxon>Chlorobium</taxon>
    </lineage>
</organism>